<feature type="chain" id="PRO_5032940191" evidence="2">
    <location>
        <begin position="23"/>
        <end position="323"/>
    </location>
</feature>
<evidence type="ECO:0000313" key="4">
    <source>
        <dbReference type="Proteomes" id="UP000594778"/>
    </source>
</evidence>
<dbReference type="RefSeq" id="WP_183021178.1">
    <property type="nucleotide sequence ID" value="NZ_CP065668.1"/>
</dbReference>
<dbReference type="Gene3D" id="3.40.190.150">
    <property type="entry name" value="Bordetella uptake gene, domain 1"/>
    <property type="match status" value="1"/>
</dbReference>
<dbReference type="SUPFAM" id="SSF53850">
    <property type="entry name" value="Periplasmic binding protein-like II"/>
    <property type="match status" value="1"/>
</dbReference>
<comment type="similarity">
    <text evidence="1">Belongs to the UPF0065 (bug) family.</text>
</comment>
<proteinExistence type="inferred from homology"/>
<dbReference type="PIRSF" id="PIRSF017082">
    <property type="entry name" value="YflP"/>
    <property type="match status" value="1"/>
</dbReference>
<feature type="signal peptide" evidence="2">
    <location>
        <begin position="1"/>
        <end position="22"/>
    </location>
</feature>
<protein>
    <submittedName>
        <fullName evidence="3">Tripartite tricarboxylate transporter substrate binding protein</fullName>
    </submittedName>
</protein>
<dbReference type="PANTHER" id="PTHR42928:SF5">
    <property type="entry name" value="BLR1237 PROTEIN"/>
    <property type="match status" value="1"/>
</dbReference>
<dbReference type="EMBL" id="CP065668">
    <property type="protein sequence ID" value="QPS06801.1"/>
    <property type="molecule type" value="Genomic_DNA"/>
</dbReference>
<dbReference type="Pfam" id="PF03401">
    <property type="entry name" value="TctC"/>
    <property type="match status" value="1"/>
</dbReference>
<dbReference type="CDD" id="cd13578">
    <property type="entry name" value="PBP2_Bug27"/>
    <property type="match status" value="1"/>
</dbReference>
<evidence type="ECO:0000313" key="3">
    <source>
        <dbReference type="EMBL" id="QPS06801.1"/>
    </source>
</evidence>
<name>A0A7T2S0L2_DELAC</name>
<organism evidence="3 4">
    <name type="scientific">Delftia acidovorans</name>
    <name type="common">Pseudomonas acidovorans</name>
    <name type="synonym">Comamonas acidovorans</name>
    <dbReference type="NCBI Taxonomy" id="80866"/>
    <lineage>
        <taxon>Bacteria</taxon>
        <taxon>Pseudomonadati</taxon>
        <taxon>Pseudomonadota</taxon>
        <taxon>Betaproteobacteria</taxon>
        <taxon>Burkholderiales</taxon>
        <taxon>Comamonadaceae</taxon>
        <taxon>Delftia</taxon>
    </lineage>
</organism>
<reference evidence="3 4" key="1">
    <citation type="submission" date="2020-12" db="EMBL/GenBank/DDBJ databases">
        <title>FDA dAtabase for Regulatory Grade micrObial Sequences (FDA-ARGOS): Supporting development and validation of Infectious Disease Dx tests.</title>
        <authorList>
            <person name="Sproer C."/>
            <person name="Gronow S."/>
            <person name="Severitt S."/>
            <person name="Schroder I."/>
            <person name="Tallon L."/>
            <person name="Sadzewicz L."/>
            <person name="Zhao X."/>
            <person name="Boylan J."/>
            <person name="Ott S."/>
            <person name="Bowen H."/>
            <person name="Vavikolanu K."/>
            <person name="Mehta A."/>
            <person name="Aluvathingal J."/>
            <person name="Nadendla S."/>
            <person name="Lowell S."/>
            <person name="Myers T."/>
            <person name="Yan Y."/>
            <person name="Sichtig H."/>
        </authorList>
    </citation>
    <scope>NUCLEOTIDE SEQUENCE [LARGE SCALE GENOMIC DNA]</scope>
    <source>
        <strain evidence="3 4">FDAARGOS_909</strain>
    </source>
</reference>
<dbReference type="PANTHER" id="PTHR42928">
    <property type="entry name" value="TRICARBOXYLATE-BINDING PROTEIN"/>
    <property type="match status" value="1"/>
</dbReference>
<dbReference type="AlphaFoldDB" id="A0A7T2S0L2"/>
<dbReference type="InterPro" id="IPR005064">
    <property type="entry name" value="BUG"/>
</dbReference>
<evidence type="ECO:0000256" key="2">
    <source>
        <dbReference type="SAM" id="SignalP"/>
    </source>
</evidence>
<gene>
    <name evidence="3" type="ORF">I6G66_21165</name>
</gene>
<dbReference type="InterPro" id="IPR042100">
    <property type="entry name" value="Bug_dom1"/>
</dbReference>
<dbReference type="Gene3D" id="3.40.190.10">
    <property type="entry name" value="Periplasmic binding protein-like II"/>
    <property type="match status" value="1"/>
</dbReference>
<keyword evidence="2" id="KW-0732">Signal</keyword>
<evidence type="ECO:0000256" key="1">
    <source>
        <dbReference type="ARBA" id="ARBA00006987"/>
    </source>
</evidence>
<sequence>MKKLVRLLWSGVLLCAAGISHAAWPDKPITLVVPFPPGGGTDVVGRILAKELGSRLGVSVVVENRPGAAGNIGSNHVAKSSPNGYTLLIGTTAQSISAALYRRSRYDFVNDLEAISTINDGPLVLISRPGLKVSSVKDLIDLARSSPGKLSYATPGYGTSAHMAAEVLSLATGIRMLHVPYQGAAPVLTDLMGGQVDITFDLLTTARSYVQEGKVNRIGVTTRERSPLVPDWQTLSEQGPESLRDFNETAWNVLMAPKGTPTAILQKLNAQMKQILSDDKVRQKFMDLGSLPLWKDMAGSRAFVIDDVNKWRKIVHDAGIDKI</sequence>
<accession>A0A7T2S0L2</accession>
<dbReference type="Proteomes" id="UP000594778">
    <property type="component" value="Chromosome"/>
</dbReference>